<evidence type="ECO:0000256" key="7">
    <source>
        <dbReference type="ARBA" id="ARBA00023077"/>
    </source>
</evidence>
<accession>A0AAW7DMD2</accession>
<dbReference type="InterPro" id="IPR012910">
    <property type="entry name" value="Plug_dom"/>
</dbReference>
<evidence type="ECO:0000259" key="14">
    <source>
        <dbReference type="Pfam" id="PF07715"/>
    </source>
</evidence>
<dbReference type="PROSITE" id="PS52016">
    <property type="entry name" value="TONB_DEPENDENT_REC_3"/>
    <property type="match status" value="1"/>
</dbReference>
<keyword evidence="7 11" id="KW-0798">TonB box</keyword>
<keyword evidence="15" id="KW-0675">Receptor</keyword>
<evidence type="ECO:0000313" key="16">
    <source>
        <dbReference type="Proteomes" id="UP001173465"/>
    </source>
</evidence>
<dbReference type="InterPro" id="IPR036942">
    <property type="entry name" value="Beta-barrel_TonB_sf"/>
</dbReference>
<protein>
    <submittedName>
        <fullName evidence="15">TonB-dependent receptor</fullName>
    </submittedName>
</protein>
<dbReference type="SUPFAM" id="SSF56935">
    <property type="entry name" value="Porins"/>
    <property type="match status" value="1"/>
</dbReference>
<dbReference type="InterPro" id="IPR037066">
    <property type="entry name" value="Plug_dom_sf"/>
</dbReference>
<dbReference type="Pfam" id="PF07715">
    <property type="entry name" value="Plug"/>
    <property type="match status" value="1"/>
</dbReference>
<evidence type="ECO:0000256" key="10">
    <source>
        <dbReference type="PROSITE-ProRule" id="PRU01360"/>
    </source>
</evidence>
<dbReference type="Gene3D" id="2.40.170.20">
    <property type="entry name" value="TonB-dependent receptor, beta-barrel domain"/>
    <property type="match status" value="1"/>
</dbReference>
<feature type="domain" description="TonB-dependent receptor plug" evidence="14">
    <location>
        <begin position="46"/>
        <end position="151"/>
    </location>
</feature>
<evidence type="ECO:0000313" key="15">
    <source>
        <dbReference type="EMBL" id="MDM1695257.1"/>
    </source>
</evidence>
<name>A0AAW7DMD2_9GAMM</name>
<evidence type="ECO:0000256" key="12">
    <source>
        <dbReference type="SAM" id="SignalP"/>
    </source>
</evidence>
<proteinExistence type="inferred from homology"/>
<evidence type="ECO:0000256" key="3">
    <source>
        <dbReference type="ARBA" id="ARBA00022452"/>
    </source>
</evidence>
<comment type="caution">
    <text evidence="15">The sequence shown here is derived from an EMBL/GenBank/DDBJ whole genome shotgun (WGS) entry which is preliminary data.</text>
</comment>
<comment type="subcellular location">
    <subcellularLocation>
        <location evidence="1 10">Cell outer membrane</location>
        <topology evidence="1 10">Multi-pass membrane protein</topology>
    </subcellularLocation>
</comment>
<evidence type="ECO:0000256" key="9">
    <source>
        <dbReference type="ARBA" id="ARBA00023237"/>
    </source>
</evidence>
<reference evidence="15" key="1">
    <citation type="submission" date="2020-06" db="EMBL/GenBank/DDBJ databases">
        <authorList>
            <person name="Dong N."/>
        </authorList>
    </citation>
    <scope>NUCLEOTIDE SEQUENCE</scope>
    <source>
        <strain evidence="15">DF46-2-2</strain>
    </source>
</reference>
<organism evidence="15 16">
    <name type="scientific">Thiopseudomonas alkaliphila</name>
    <dbReference type="NCBI Taxonomy" id="1697053"/>
    <lineage>
        <taxon>Bacteria</taxon>
        <taxon>Pseudomonadati</taxon>
        <taxon>Pseudomonadota</taxon>
        <taxon>Gammaproteobacteria</taxon>
        <taxon>Pseudomonadales</taxon>
        <taxon>Pseudomonadaceae</taxon>
        <taxon>Thiopseudomonas</taxon>
    </lineage>
</organism>
<dbReference type="EMBL" id="JACANB010000001">
    <property type="protein sequence ID" value="MDM1695257.1"/>
    <property type="molecule type" value="Genomic_DNA"/>
</dbReference>
<evidence type="ECO:0000256" key="6">
    <source>
        <dbReference type="ARBA" id="ARBA00023065"/>
    </source>
</evidence>
<keyword evidence="8 10" id="KW-0472">Membrane</keyword>
<dbReference type="Pfam" id="PF00593">
    <property type="entry name" value="TonB_dep_Rec_b-barrel"/>
    <property type="match status" value="1"/>
</dbReference>
<feature type="chain" id="PRO_5043790221" evidence="12">
    <location>
        <begin position="20"/>
        <end position="630"/>
    </location>
</feature>
<feature type="signal peptide" evidence="12">
    <location>
        <begin position="1"/>
        <end position="19"/>
    </location>
</feature>
<dbReference type="GO" id="GO:0015889">
    <property type="term" value="P:cobalamin transport"/>
    <property type="evidence" value="ECO:0007669"/>
    <property type="project" value="TreeGrafter"/>
</dbReference>
<dbReference type="RefSeq" id="WP_286592885.1">
    <property type="nucleotide sequence ID" value="NZ_JACANB010000001.1"/>
</dbReference>
<dbReference type="InterPro" id="IPR039426">
    <property type="entry name" value="TonB-dep_rcpt-like"/>
</dbReference>
<reference evidence="15" key="2">
    <citation type="journal article" date="2022" name="Sci. Total Environ.">
        <title>Prevalence, transmission, and molecular epidemiology of tet(X)-positive bacteria among humans, animals, and environmental niches in China: An epidemiological, and genomic-based study.</title>
        <authorList>
            <person name="Dong N."/>
            <person name="Zeng Y."/>
            <person name="Cai C."/>
            <person name="Sun C."/>
            <person name="Lu J."/>
            <person name="Liu C."/>
            <person name="Zhou H."/>
            <person name="Sun Q."/>
            <person name="Shu L."/>
            <person name="Wang H."/>
            <person name="Wang Y."/>
            <person name="Wang S."/>
            <person name="Wu C."/>
            <person name="Chan E.W."/>
            <person name="Chen G."/>
            <person name="Shen Z."/>
            <person name="Chen S."/>
            <person name="Zhang R."/>
        </authorList>
    </citation>
    <scope>NUCLEOTIDE SEQUENCE</scope>
    <source>
        <strain evidence="15">DF46-2-2</strain>
    </source>
</reference>
<evidence type="ECO:0000256" key="11">
    <source>
        <dbReference type="RuleBase" id="RU003357"/>
    </source>
</evidence>
<gene>
    <name evidence="15" type="ORF">HX099_01030</name>
</gene>
<dbReference type="Proteomes" id="UP001173465">
    <property type="component" value="Unassembled WGS sequence"/>
</dbReference>
<dbReference type="GO" id="GO:0006811">
    <property type="term" value="P:monoatomic ion transport"/>
    <property type="evidence" value="ECO:0007669"/>
    <property type="project" value="UniProtKB-KW"/>
</dbReference>
<dbReference type="Gene3D" id="2.170.130.10">
    <property type="entry name" value="TonB-dependent receptor, plug domain"/>
    <property type="match status" value="1"/>
</dbReference>
<keyword evidence="2 10" id="KW-0813">Transport</keyword>
<dbReference type="CDD" id="cd01347">
    <property type="entry name" value="ligand_gated_channel"/>
    <property type="match status" value="1"/>
</dbReference>
<keyword evidence="9 10" id="KW-0998">Cell outer membrane</keyword>
<evidence type="ECO:0000256" key="1">
    <source>
        <dbReference type="ARBA" id="ARBA00004571"/>
    </source>
</evidence>
<comment type="similarity">
    <text evidence="10 11">Belongs to the TonB-dependent receptor family.</text>
</comment>
<evidence type="ECO:0000256" key="2">
    <source>
        <dbReference type="ARBA" id="ARBA00022448"/>
    </source>
</evidence>
<evidence type="ECO:0000256" key="5">
    <source>
        <dbReference type="ARBA" id="ARBA00022729"/>
    </source>
</evidence>
<feature type="domain" description="TonB-dependent receptor-like beta-barrel" evidence="13">
    <location>
        <begin position="211"/>
        <end position="594"/>
    </location>
</feature>
<evidence type="ECO:0000256" key="8">
    <source>
        <dbReference type="ARBA" id="ARBA00023136"/>
    </source>
</evidence>
<dbReference type="GO" id="GO:0009279">
    <property type="term" value="C:cell outer membrane"/>
    <property type="evidence" value="ECO:0007669"/>
    <property type="project" value="UniProtKB-SubCell"/>
</dbReference>
<keyword evidence="5 12" id="KW-0732">Signal</keyword>
<evidence type="ECO:0000259" key="13">
    <source>
        <dbReference type="Pfam" id="PF00593"/>
    </source>
</evidence>
<keyword evidence="6" id="KW-0406">Ion transport</keyword>
<sequence length="630" mass="70459">MKRSRLALAIAALPLAAAAESSLDYEQALKLPNTVVTASRTAQDSKETTAAVTVFTRDDIERLQPVNVADLLSRVPGVQIIQSGGRGSSTSVMIRGTSNAQSLVLVDGVRVGSASLGGASLQHLNLEQIERIEVLRGARSAVYGSDAIGGVIQIFTRRGSEGLQGRVRVAAGNKGLWERSLGLSGGDQQTTFNLSASLDEMSGFDRTHKSFDSDADHDTYRNKAFSFSLAHAFTDQVKAGVNVLEQWGKTEFDNPENWKGSREYADFTVTTVSSFLDMNLTEQLNTRLELGYSEDKQENYNKLEVNRDNGSFNTYRKSAAWTNNLSLSEQHELLFGAEYVKDSLRAKSQYAPVPYTNPFTQTSRWNQAAFIQHNFRGELFSTELGLRHDKNQQFGNKNTWNAALSLPVNERNDLILAYSEGFRAPTFNDLYYPGFGNINLRPEKSKSYELQYRSEITSDIKLETSLYRTEVKDLIQSAKNVNKARINGFEASLLHKVYDLDGSLNISIIDPRDRKTGKQLQRRAKRTLSYDLDKQFGAFGAGATLRLVSKSPDVYYDSSFVSHETSNAGYATFDLRGNWQANEELGFDLRLNNVLDKNYSRAAYGYENKPYNYREDPFTIRLGLTWTPNL</sequence>
<keyword evidence="4 10" id="KW-0812">Transmembrane</keyword>
<keyword evidence="3 10" id="KW-1134">Transmembrane beta strand</keyword>
<dbReference type="PANTHER" id="PTHR30069">
    <property type="entry name" value="TONB-DEPENDENT OUTER MEMBRANE RECEPTOR"/>
    <property type="match status" value="1"/>
</dbReference>
<dbReference type="PANTHER" id="PTHR30069:SF53">
    <property type="entry name" value="COLICIN I RECEPTOR-RELATED"/>
    <property type="match status" value="1"/>
</dbReference>
<dbReference type="InterPro" id="IPR000531">
    <property type="entry name" value="Beta-barrel_TonB"/>
</dbReference>
<evidence type="ECO:0000256" key="4">
    <source>
        <dbReference type="ARBA" id="ARBA00022692"/>
    </source>
</evidence>
<dbReference type="AlphaFoldDB" id="A0AAW7DMD2"/>